<comment type="similarity">
    <text evidence="2">Belongs to the OS-9 family.</text>
</comment>
<keyword evidence="6" id="KW-0256">Endoplasmic reticulum</keyword>
<dbReference type="InterPro" id="IPR045149">
    <property type="entry name" value="OS-9-like"/>
</dbReference>
<evidence type="ECO:0000256" key="5">
    <source>
        <dbReference type="ARBA" id="ARBA00022734"/>
    </source>
</evidence>
<dbReference type="OrthoDB" id="448954at2759"/>
<evidence type="ECO:0000256" key="1">
    <source>
        <dbReference type="ARBA" id="ARBA00004367"/>
    </source>
</evidence>
<feature type="region of interest" description="Disordered" evidence="8">
    <location>
        <begin position="278"/>
        <end position="305"/>
    </location>
</feature>
<accession>A0A2H9TGD2</accession>
<feature type="compositionally biased region" description="Polar residues" evidence="8">
    <location>
        <begin position="285"/>
        <end position="300"/>
    </location>
</feature>
<dbReference type="GO" id="GO:0030246">
    <property type="term" value="F:carbohydrate binding"/>
    <property type="evidence" value="ECO:0007669"/>
    <property type="project" value="UniProtKB-KW"/>
</dbReference>
<evidence type="ECO:0000256" key="8">
    <source>
        <dbReference type="SAM" id="MobiDB-lite"/>
    </source>
</evidence>
<keyword evidence="7" id="KW-1015">Disulfide bond</keyword>
<dbReference type="GO" id="GO:0005788">
    <property type="term" value="C:endoplasmic reticulum lumen"/>
    <property type="evidence" value="ECO:0007669"/>
    <property type="project" value="TreeGrafter"/>
</dbReference>
<dbReference type="PANTHER" id="PTHR15414:SF0">
    <property type="entry name" value="ENDOPLASMIC RETICULUM LECTIN 1"/>
    <property type="match status" value="1"/>
</dbReference>
<feature type="signal peptide" evidence="9">
    <location>
        <begin position="1"/>
        <end position="18"/>
    </location>
</feature>
<protein>
    <recommendedName>
        <fullName evidence="3">Protein OS-9 homolog</fullName>
    </recommendedName>
</protein>
<name>A0A2H9TGD2_9FUNG</name>
<comment type="subcellular location">
    <subcellularLocation>
        <location evidence="1">Endoplasmic reticulum membrane</location>
        <topology evidence="1">Peripheral membrane protein</topology>
        <orientation evidence="1">Lumenal side</orientation>
    </subcellularLocation>
</comment>
<feature type="domain" description="MRH" evidence="10">
    <location>
        <begin position="95"/>
        <end position="254"/>
    </location>
</feature>
<feature type="chain" id="PRO_5014191616" description="Protein OS-9 homolog" evidence="9">
    <location>
        <begin position="19"/>
        <end position="387"/>
    </location>
</feature>
<dbReference type="PANTHER" id="PTHR15414">
    <property type="entry name" value="OS-9-RELATED"/>
    <property type="match status" value="1"/>
</dbReference>
<dbReference type="STRING" id="1246581.A0A2H9TGD2"/>
<sequence>MRILPAAIVAFAVHTVDAFDLQPFPKLKINPEVIPSESGTRTFADVRTDSFLVDWEPYELDIQEHLLLDGNDGIDHECFLPVDNDHGISSEAGALDALNHPEAYVINTEKQGGYWTYEVCPMKHVRQYHRDKKKASLGMKVFDLPDASQGLLGGAFGDVVQAMIGRGEQEIITDEYLLGRYIPESEDDRMVNGQLVQHYIDGDRCADMDSHPPRQVEVRYECSFAKAMDHIIDVTEISSCRYFVRIGSPGVCDPALKSQPSKRTIHCYPLSVSAASGHPVESDTGLESSIQVETPRSSDSPPVKVENKNRRFWKQRLREFLTHDGHDFPLIHKFLNEFMEAEHMNMPNANDDLPDRLVQKWFALLDIDPDRSKASSAAKNEQEETDP</sequence>
<evidence type="ECO:0000256" key="9">
    <source>
        <dbReference type="SAM" id="SignalP"/>
    </source>
</evidence>
<dbReference type="InterPro" id="IPR012913">
    <property type="entry name" value="OS9-like_dom"/>
</dbReference>
<evidence type="ECO:0000256" key="7">
    <source>
        <dbReference type="ARBA" id="ARBA00023157"/>
    </source>
</evidence>
<gene>
    <name evidence="11" type="ORF">PSACC_03353</name>
</gene>
<evidence type="ECO:0000259" key="10">
    <source>
        <dbReference type="PROSITE" id="PS51914"/>
    </source>
</evidence>
<keyword evidence="12" id="KW-1185">Reference proteome</keyword>
<dbReference type="PROSITE" id="PS51914">
    <property type="entry name" value="MRH"/>
    <property type="match status" value="1"/>
</dbReference>
<evidence type="ECO:0000256" key="4">
    <source>
        <dbReference type="ARBA" id="ARBA00022729"/>
    </source>
</evidence>
<keyword evidence="4 9" id="KW-0732">Signal</keyword>
<organism evidence="11 12">
    <name type="scientific">Paramicrosporidium saccamoebae</name>
    <dbReference type="NCBI Taxonomy" id="1246581"/>
    <lineage>
        <taxon>Eukaryota</taxon>
        <taxon>Fungi</taxon>
        <taxon>Fungi incertae sedis</taxon>
        <taxon>Cryptomycota</taxon>
        <taxon>Cryptomycota incertae sedis</taxon>
        <taxon>Paramicrosporidium</taxon>
    </lineage>
</organism>
<dbReference type="GO" id="GO:0030968">
    <property type="term" value="P:endoplasmic reticulum unfolded protein response"/>
    <property type="evidence" value="ECO:0007669"/>
    <property type="project" value="InterPro"/>
</dbReference>
<dbReference type="EMBL" id="MTSL01000205">
    <property type="protein sequence ID" value="PJF16842.1"/>
    <property type="molecule type" value="Genomic_DNA"/>
</dbReference>
<proteinExistence type="inferred from homology"/>
<dbReference type="Proteomes" id="UP000240830">
    <property type="component" value="Unassembled WGS sequence"/>
</dbReference>
<comment type="caution">
    <text evidence="11">The sequence shown here is derived from an EMBL/GenBank/DDBJ whole genome shotgun (WGS) entry which is preliminary data.</text>
</comment>
<keyword evidence="5" id="KW-0430">Lectin</keyword>
<dbReference type="GO" id="GO:0005789">
    <property type="term" value="C:endoplasmic reticulum membrane"/>
    <property type="evidence" value="ECO:0007669"/>
    <property type="project" value="UniProtKB-SubCell"/>
</dbReference>
<dbReference type="Pfam" id="PF07915">
    <property type="entry name" value="PRKCSH"/>
    <property type="match status" value="1"/>
</dbReference>
<dbReference type="InterPro" id="IPR044865">
    <property type="entry name" value="MRH_dom"/>
</dbReference>
<reference evidence="11 12" key="1">
    <citation type="submission" date="2016-10" db="EMBL/GenBank/DDBJ databases">
        <title>The genome of Paramicrosporidium saccamoebae is the missing link in understanding Cryptomycota and Microsporidia evolution.</title>
        <authorList>
            <person name="Quandt C.A."/>
            <person name="Beaudet D."/>
            <person name="Corsaro D."/>
            <person name="Michel R."/>
            <person name="Corradi N."/>
            <person name="James T."/>
        </authorList>
    </citation>
    <scope>NUCLEOTIDE SEQUENCE [LARGE SCALE GENOMIC DNA]</scope>
    <source>
        <strain evidence="11 12">KSL3</strain>
    </source>
</reference>
<dbReference type="SUPFAM" id="SSF50911">
    <property type="entry name" value="Mannose 6-phosphate receptor domain"/>
    <property type="match status" value="1"/>
</dbReference>
<evidence type="ECO:0000256" key="3">
    <source>
        <dbReference type="ARBA" id="ARBA00018727"/>
    </source>
</evidence>
<dbReference type="GO" id="GO:0030970">
    <property type="term" value="P:retrograde protein transport, ER to cytosol"/>
    <property type="evidence" value="ECO:0007669"/>
    <property type="project" value="TreeGrafter"/>
</dbReference>
<dbReference type="Gene3D" id="2.70.130.10">
    <property type="entry name" value="Mannose-6-phosphate receptor binding domain"/>
    <property type="match status" value="1"/>
</dbReference>
<dbReference type="AlphaFoldDB" id="A0A2H9TGD2"/>
<dbReference type="InterPro" id="IPR009011">
    <property type="entry name" value="Man6P_isomerase_rcpt-bd_dom_sf"/>
</dbReference>
<evidence type="ECO:0000313" key="11">
    <source>
        <dbReference type="EMBL" id="PJF16842.1"/>
    </source>
</evidence>
<evidence type="ECO:0000313" key="12">
    <source>
        <dbReference type="Proteomes" id="UP000240830"/>
    </source>
</evidence>
<evidence type="ECO:0000256" key="6">
    <source>
        <dbReference type="ARBA" id="ARBA00022824"/>
    </source>
</evidence>
<evidence type="ECO:0000256" key="2">
    <source>
        <dbReference type="ARBA" id="ARBA00009918"/>
    </source>
</evidence>